<dbReference type="EMBL" id="CDHN01000002">
    <property type="protein sequence ID" value="CEJ86627.1"/>
    <property type="molecule type" value="Genomic_DNA"/>
</dbReference>
<reference evidence="6 7" key="1">
    <citation type="journal article" date="2015" name="Genome Announc.">
        <title>Draft Genome Sequence and Gene Annotation of the Entomopathogenic Fungus Verticillium hemipterigenum.</title>
        <authorList>
            <person name="Horn F."/>
            <person name="Habel A."/>
            <person name="Scharf D.H."/>
            <person name="Dworschak J."/>
            <person name="Brakhage A.A."/>
            <person name="Guthke R."/>
            <person name="Hertweck C."/>
            <person name="Linde J."/>
        </authorList>
    </citation>
    <scope>NUCLEOTIDE SEQUENCE [LARGE SCALE GENOMIC DNA]</scope>
</reference>
<dbReference type="InterPro" id="IPR020845">
    <property type="entry name" value="AMP-binding_CS"/>
</dbReference>
<dbReference type="InterPro" id="IPR036736">
    <property type="entry name" value="ACP-like_sf"/>
</dbReference>
<dbReference type="InterPro" id="IPR025110">
    <property type="entry name" value="AMP-bd_C"/>
</dbReference>
<evidence type="ECO:0000313" key="6">
    <source>
        <dbReference type="EMBL" id="CEJ86627.1"/>
    </source>
</evidence>
<feature type="domain" description="Carrier" evidence="5">
    <location>
        <begin position="505"/>
        <end position="578"/>
    </location>
</feature>
<dbReference type="InterPro" id="IPR000873">
    <property type="entry name" value="AMP-dep_synth/lig_dom"/>
</dbReference>
<organism evidence="6 7">
    <name type="scientific">[Torrubiella] hemipterigena</name>
    <dbReference type="NCBI Taxonomy" id="1531966"/>
    <lineage>
        <taxon>Eukaryota</taxon>
        <taxon>Fungi</taxon>
        <taxon>Dikarya</taxon>
        <taxon>Ascomycota</taxon>
        <taxon>Pezizomycotina</taxon>
        <taxon>Sordariomycetes</taxon>
        <taxon>Hypocreomycetidae</taxon>
        <taxon>Hypocreales</taxon>
        <taxon>Clavicipitaceae</taxon>
        <taxon>Clavicipitaceae incertae sedis</taxon>
        <taxon>'Torrubiella' clade</taxon>
    </lineage>
</organism>
<dbReference type="SUPFAM" id="SSF56801">
    <property type="entry name" value="Acetyl-CoA synthetase-like"/>
    <property type="match status" value="1"/>
</dbReference>
<dbReference type="Gene3D" id="3.30.559.30">
    <property type="entry name" value="Nonribosomal peptide synthetase, condensation domain"/>
    <property type="match status" value="1"/>
</dbReference>
<dbReference type="PANTHER" id="PTHR45527">
    <property type="entry name" value="NONRIBOSOMAL PEPTIDE SYNTHETASE"/>
    <property type="match status" value="1"/>
</dbReference>
<name>A0A0A1TD29_9HYPO</name>
<dbReference type="InterPro" id="IPR006162">
    <property type="entry name" value="Ppantetheine_attach_site"/>
</dbReference>
<dbReference type="SUPFAM" id="SSF47336">
    <property type="entry name" value="ACP-like"/>
    <property type="match status" value="1"/>
</dbReference>
<dbReference type="InterPro" id="IPR023213">
    <property type="entry name" value="CAT-like_dom_sf"/>
</dbReference>
<dbReference type="InterPro" id="IPR045851">
    <property type="entry name" value="AMP-bd_C_sf"/>
</dbReference>
<dbReference type="Gene3D" id="1.10.1200.10">
    <property type="entry name" value="ACP-like"/>
    <property type="match status" value="1"/>
</dbReference>
<dbReference type="STRING" id="1531966.A0A0A1TD29"/>
<dbReference type="SUPFAM" id="SSF52777">
    <property type="entry name" value="CoA-dependent acyltransferases"/>
    <property type="match status" value="2"/>
</dbReference>
<dbReference type="Proteomes" id="UP000039046">
    <property type="component" value="Unassembled WGS sequence"/>
</dbReference>
<sequence length="1018" mass="111814">MGSRSTKQLDIAIVDLFDEHAAKTPDRIAAEWEGQSLTYSQLRNASLHAAKALLAAGVQPRDKVPILTQMSLEMLPAVIGILRVGACYAPIDVAVWGQARVEAALSQLSAPIAIVTASCPVLQLPAITVNFQQQWLRDPVLDDRLVLRLGDIRRAMRADDLAWVIFTSGTTGKPKGVMIYHRAISALAALNHGDELEAAAARGIRCLLAFSIAFDGCAAVVWTTLTKGGTLAMASPSNFPDIASKCDLLHLTPSMLAILDPSGPYESVRYIFLGAEAPNLDVVRRWITPKRKVLNTYGPSETTCIISLGELKPDEEPPFGDLLPGVTLALVDEDLRECDYGEVLIAGPGVAAGYLGNPELTAQKFIWWKGQRFYRTGDMARRTVDGQYLWAGRADSLVKNRGFLINLETEVEPAMLSFPGVQRAVAMKLRDRLVGFVQPSTIDTEELRSFIKAKVDPFIVPDQVLAVDTFPLNANSKTDRRALVAQLDERASQAESSWDQMGHDISSYDALRMAFAVCLHVPFDEVNSESSFTRLGGNSLAAIRLANELKQHGHWISVAQVLKLDTIGQLQDNVVSLATVDEGQEVNGGVDASEPIPATDVQRAMLSRSFNNTSLYALIGTAKYIGDITTIPSSNDLRNAFGKALKAHSIFQTRYNLNDMTFSHAERQTLDWHQVTVEKREDFDSACEDSEARAWLDLRNVTPADLEMPYFHVTCVAASDGKAIAFVTRVHHALTDVFSSAIFLRDVEQALAGKEVSPGPRFQDYAKFMLKYKQANLDKATVFFKNFVKPLPTTAVLQPPVPEIQLAPDAIGLLRLPSPCAVSKSALDQATRSKGITASTIVYAAWSLFLAKISGWDRVGFSLSMSGRTIPWPWAEEIVGPLTTRAPFSTAVPSSMTVDEWLSGLHQKTLDVLSFDGLMHSLPDSIMQDERTKSTVVLCLLDMPLPSANWTFSDKQDQPLMMMWHVAQHGNELKTEVDFNLRRVDMEWANEATDVPGKMLDALVNCSKTTLVGDLLKF</sequence>
<evidence type="ECO:0000256" key="3">
    <source>
        <dbReference type="ARBA" id="ARBA00022598"/>
    </source>
</evidence>
<dbReference type="OrthoDB" id="416786at2759"/>
<dbReference type="Pfam" id="PF00550">
    <property type="entry name" value="PP-binding"/>
    <property type="match status" value="1"/>
</dbReference>
<dbReference type="Pfam" id="PF13193">
    <property type="entry name" value="AMP-binding_C"/>
    <property type="match status" value="1"/>
</dbReference>
<dbReference type="Gene3D" id="3.40.50.12780">
    <property type="entry name" value="N-terminal domain of ligase-like"/>
    <property type="match status" value="1"/>
</dbReference>
<dbReference type="InterPro" id="IPR020459">
    <property type="entry name" value="AMP-binding"/>
</dbReference>
<dbReference type="InterPro" id="IPR042099">
    <property type="entry name" value="ANL_N_sf"/>
</dbReference>
<dbReference type="PROSITE" id="PS00455">
    <property type="entry name" value="AMP_BINDING"/>
    <property type="match status" value="1"/>
</dbReference>
<evidence type="ECO:0000256" key="1">
    <source>
        <dbReference type="ARBA" id="ARBA00022450"/>
    </source>
</evidence>
<dbReference type="InterPro" id="IPR001242">
    <property type="entry name" value="Condensation_dom"/>
</dbReference>
<dbReference type="AlphaFoldDB" id="A0A0A1TD29"/>
<dbReference type="HOGENOM" id="CLU_295431_0_0_1"/>
<evidence type="ECO:0000256" key="4">
    <source>
        <dbReference type="ARBA" id="ARBA00029454"/>
    </source>
</evidence>
<proteinExistence type="inferred from homology"/>
<dbReference type="Pfam" id="PF00501">
    <property type="entry name" value="AMP-binding"/>
    <property type="match status" value="1"/>
</dbReference>
<protein>
    <recommendedName>
        <fullName evidence="5">Carrier domain-containing protein</fullName>
    </recommendedName>
</protein>
<dbReference type="GO" id="GO:0044550">
    <property type="term" value="P:secondary metabolite biosynthetic process"/>
    <property type="evidence" value="ECO:0007669"/>
    <property type="project" value="TreeGrafter"/>
</dbReference>
<dbReference type="GO" id="GO:0043041">
    <property type="term" value="P:amino acid activation for nonribosomal peptide biosynthetic process"/>
    <property type="evidence" value="ECO:0007669"/>
    <property type="project" value="TreeGrafter"/>
</dbReference>
<dbReference type="GO" id="GO:0016874">
    <property type="term" value="F:ligase activity"/>
    <property type="evidence" value="ECO:0007669"/>
    <property type="project" value="UniProtKB-KW"/>
</dbReference>
<keyword evidence="7" id="KW-1185">Reference proteome</keyword>
<evidence type="ECO:0000256" key="2">
    <source>
        <dbReference type="ARBA" id="ARBA00022553"/>
    </source>
</evidence>
<dbReference type="Pfam" id="PF00668">
    <property type="entry name" value="Condensation"/>
    <property type="match status" value="1"/>
</dbReference>
<keyword evidence="3" id="KW-0436">Ligase</keyword>
<keyword evidence="2" id="KW-0597">Phosphoprotein</keyword>
<keyword evidence="1" id="KW-0596">Phosphopantetheine</keyword>
<dbReference type="Gene3D" id="3.30.300.30">
    <property type="match status" value="1"/>
</dbReference>
<dbReference type="PRINTS" id="PR00154">
    <property type="entry name" value="AMPBINDING"/>
</dbReference>
<evidence type="ECO:0000259" key="5">
    <source>
        <dbReference type="PROSITE" id="PS50075"/>
    </source>
</evidence>
<accession>A0A0A1TD29</accession>
<dbReference type="GO" id="GO:0005737">
    <property type="term" value="C:cytoplasm"/>
    <property type="evidence" value="ECO:0007669"/>
    <property type="project" value="TreeGrafter"/>
</dbReference>
<comment type="similarity">
    <text evidence="4">Belongs to the NRP synthetase family.</text>
</comment>
<dbReference type="InterPro" id="IPR009081">
    <property type="entry name" value="PP-bd_ACP"/>
</dbReference>
<dbReference type="GO" id="GO:0031177">
    <property type="term" value="F:phosphopantetheine binding"/>
    <property type="evidence" value="ECO:0007669"/>
    <property type="project" value="TreeGrafter"/>
</dbReference>
<gene>
    <name evidence="6" type="ORF">VHEMI04159</name>
</gene>
<dbReference type="PROSITE" id="PS50075">
    <property type="entry name" value="CARRIER"/>
    <property type="match status" value="1"/>
</dbReference>
<dbReference type="PROSITE" id="PS00012">
    <property type="entry name" value="PHOSPHOPANTETHEINE"/>
    <property type="match status" value="1"/>
</dbReference>
<dbReference type="PANTHER" id="PTHR45527:SF11">
    <property type="entry name" value="NONRIBOSOMAL PEPTIDE SYNTHETASE 5"/>
    <property type="match status" value="1"/>
</dbReference>
<dbReference type="Gene3D" id="3.30.559.10">
    <property type="entry name" value="Chloramphenicol acetyltransferase-like domain"/>
    <property type="match status" value="1"/>
</dbReference>
<evidence type="ECO:0000313" key="7">
    <source>
        <dbReference type="Proteomes" id="UP000039046"/>
    </source>
</evidence>